<organism evidence="1 2">
    <name type="scientific">Rhizobium chutanense</name>
    <dbReference type="NCBI Taxonomy" id="2035448"/>
    <lineage>
        <taxon>Bacteria</taxon>
        <taxon>Pseudomonadati</taxon>
        <taxon>Pseudomonadota</taxon>
        <taxon>Alphaproteobacteria</taxon>
        <taxon>Hyphomicrobiales</taxon>
        <taxon>Rhizobiaceae</taxon>
        <taxon>Rhizobium/Agrobacterium group</taxon>
        <taxon>Rhizobium</taxon>
    </lineage>
</organism>
<name>A0A432P3Y1_9HYPH</name>
<proteinExistence type="predicted"/>
<dbReference type="Proteomes" id="UP000278081">
    <property type="component" value="Unassembled WGS sequence"/>
</dbReference>
<sequence length="145" mass="16352">MELQPIRHLVGPAAGSRLRSWIDDGRRLVDGPIASINSALQGSQALTIQHAKLQGVIERARGHPIPTHQDRNHQRCQKTHSTTPTIAIEPTGTLGLMPEKARRRPFPEIGKTKRVHAWIEATSDIIQRERGIYCQQAVDHRWRSL</sequence>
<evidence type="ECO:0000313" key="1">
    <source>
        <dbReference type="EMBL" id="RUM06869.1"/>
    </source>
</evidence>
<reference evidence="1 2" key="1">
    <citation type="submission" date="2018-11" db="EMBL/GenBank/DDBJ databases">
        <title>Rhizobium chutanense sp. nov., isolated from root nodules of Phaseolus vulgaris in China.</title>
        <authorList>
            <person name="Huo Y."/>
        </authorList>
    </citation>
    <scope>NUCLEOTIDE SEQUENCE [LARGE SCALE GENOMIC DNA]</scope>
    <source>
        <strain evidence="1 2">C16</strain>
    </source>
</reference>
<gene>
    <name evidence="1" type="ORF">EFR84_11810</name>
</gene>
<evidence type="ECO:0000313" key="2">
    <source>
        <dbReference type="Proteomes" id="UP000278081"/>
    </source>
</evidence>
<dbReference type="AlphaFoldDB" id="A0A432P3Y1"/>
<protein>
    <submittedName>
        <fullName evidence="1">Uncharacterized protein</fullName>
    </submittedName>
</protein>
<comment type="caution">
    <text evidence="1">The sequence shown here is derived from an EMBL/GenBank/DDBJ whole genome shotgun (WGS) entry which is preliminary data.</text>
</comment>
<dbReference type="EMBL" id="RJTJ01000008">
    <property type="protein sequence ID" value="RUM06869.1"/>
    <property type="molecule type" value="Genomic_DNA"/>
</dbReference>
<accession>A0A432P3Y1</accession>